<dbReference type="Gene3D" id="1.10.260.40">
    <property type="entry name" value="lambda repressor-like DNA-binding domains"/>
    <property type="match status" value="1"/>
</dbReference>
<name>A0ABY7QHR0_9ACTN</name>
<dbReference type="Proteomes" id="UP001212821">
    <property type="component" value="Chromosome"/>
</dbReference>
<dbReference type="Pfam" id="PF13560">
    <property type="entry name" value="HTH_31"/>
    <property type="match status" value="1"/>
</dbReference>
<evidence type="ECO:0000313" key="2">
    <source>
        <dbReference type="EMBL" id="WBP91611.1"/>
    </source>
</evidence>
<dbReference type="InterPro" id="IPR043917">
    <property type="entry name" value="DUF5753"/>
</dbReference>
<accession>A0ABY7QHR0</accession>
<dbReference type="SMART" id="SM00530">
    <property type="entry name" value="HTH_XRE"/>
    <property type="match status" value="1"/>
</dbReference>
<organism evidence="2 3">
    <name type="scientific">Kitasatospora cathayae</name>
    <dbReference type="NCBI Taxonomy" id="3004092"/>
    <lineage>
        <taxon>Bacteria</taxon>
        <taxon>Bacillati</taxon>
        <taxon>Actinomycetota</taxon>
        <taxon>Actinomycetes</taxon>
        <taxon>Kitasatosporales</taxon>
        <taxon>Streptomycetaceae</taxon>
        <taxon>Kitasatospora</taxon>
    </lineage>
</organism>
<sequence>MDEEQASAALGGEGARRLGSELRRLREAAGKGTEDAAKALACSRAKISRIETGASGVRRLDLGVLLDLYGVSGNERSALEELSRDSKKRGWWHDYGDTIPSAYADFLGLEGDARYIRTWQSMVVPGLLQTEQYARAVLEANPAAVRPERIDQLVKIRMERKEVLSRPDPARFWAIIWEPVLRCLVGGRNVQRAQLDHLAVVAQLPNVTLQVVPLDFGATAGACGAFVMFGFTDSPNPGAVFLETLTSSHYMEQQAELDGYGLVFEYLRSSALNPANSLDMISAIAAEM</sequence>
<dbReference type="RefSeq" id="WP_270151007.1">
    <property type="nucleotide sequence ID" value="NZ_CP115450.1"/>
</dbReference>
<gene>
    <name evidence="2" type="ORF">O1G21_15420</name>
</gene>
<dbReference type="Pfam" id="PF19054">
    <property type="entry name" value="DUF5753"/>
    <property type="match status" value="1"/>
</dbReference>
<proteinExistence type="predicted"/>
<dbReference type="CDD" id="cd00093">
    <property type="entry name" value="HTH_XRE"/>
    <property type="match status" value="1"/>
</dbReference>
<reference evidence="3" key="1">
    <citation type="submission" date="2022-12" db="EMBL/GenBank/DDBJ databases">
        <authorList>
            <person name="Mo P."/>
        </authorList>
    </citation>
    <scope>NUCLEOTIDE SEQUENCE [LARGE SCALE GENOMIC DNA]</scope>
    <source>
        <strain evidence="3">HUAS 3-15</strain>
    </source>
</reference>
<evidence type="ECO:0000313" key="3">
    <source>
        <dbReference type="Proteomes" id="UP001212821"/>
    </source>
</evidence>
<keyword evidence="3" id="KW-1185">Reference proteome</keyword>
<dbReference type="EMBL" id="CP115450">
    <property type="protein sequence ID" value="WBP91611.1"/>
    <property type="molecule type" value="Genomic_DNA"/>
</dbReference>
<evidence type="ECO:0000259" key="1">
    <source>
        <dbReference type="PROSITE" id="PS50943"/>
    </source>
</evidence>
<protein>
    <submittedName>
        <fullName evidence="2">Helix-turn-helix transcriptional regulator</fullName>
    </submittedName>
</protein>
<dbReference type="SUPFAM" id="SSF47413">
    <property type="entry name" value="lambda repressor-like DNA-binding domains"/>
    <property type="match status" value="1"/>
</dbReference>
<dbReference type="InterPro" id="IPR010982">
    <property type="entry name" value="Lambda_DNA-bd_dom_sf"/>
</dbReference>
<dbReference type="PROSITE" id="PS50943">
    <property type="entry name" value="HTH_CROC1"/>
    <property type="match status" value="1"/>
</dbReference>
<dbReference type="InterPro" id="IPR001387">
    <property type="entry name" value="Cro/C1-type_HTH"/>
</dbReference>
<feature type="domain" description="HTH cro/C1-type" evidence="1">
    <location>
        <begin position="22"/>
        <end position="76"/>
    </location>
</feature>